<proteinExistence type="inferred from homology"/>
<dbReference type="GO" id="GO:0005975">
    <property type="term" value="P:carbohydrate metabolic process"/>
    <property type="evidence" value="ECO:0007669"/>
    <property type="project" value="InterPro"/>
</dbReference>
<organism evidence="4">
    <name type="scientific">Candidatus Kentrum sp. FW</name>
    <dbReference type="NCBI Taxonomy" id="2126338"/>
    <lineage>
        <taxon>Bacteria</taxon>
        <taxon>Pseudomonadati</taxon>
        <taxon>Pseudomonadota</taxon>
        <taxon>Gammaproteobacteria</taxon>
        <taxon>Candidatus Kentrum</taxon>
    </lineage>
</organism>
<comment type="similarity">
    <text evidence="1">Belongs to the glycosyl hydrolase 57 family.</text>
</comment>
<evidence type="ECO:0000256" key="2">
    <source>
        <dbReference type="ARBA" id="ARBA00023277"/>
    </source>
</evidence>
<reference evidence="4" key="1">
    <citation type="submission" date="2019-02" db="EMBL/GenBank/DDBJ databases">
        <authorList>
            <person name="Gruber-Vodicka R. H."/>
            <person name="Seah K. B. B."/>
        </authorList>
    </citation>
    <scope>NUCLEOTIDE SEQUENCE</scope>
    <source>
        <strain evidence="5">BECK_BZ106</strain>
        <strain evidence="4">BECK_BZ15</strain>
    </source>
</reference>
<feature type="domain" description="Glycoside hydrolase family 57 N-terminal" evidence="3">
    <location>
        <begin position="56"/>
        <end position="285"/>
    </location>
</feature>
<dbReference type="InterPro" id="IPR011330">
    <property type="entry name" value="Glyco_hydro/deAcase_b/a-brl"/>
</dbReference>
<evidence type="ECO:0000256" key="1">
    <source>
        <dbReference type="ARBA" id="ARBA00006821"/>
    </source>
</evidence>
<dbReference type="Gene3D" id="3.20.110.20">
    <property type="match status" value="1"/>
</dbReference>
<evidence type="ECO:0000313" key="4">
    <source>
        <dbReference type="EMBL" id="VFJ44146.1"/>
    </source>
</evidence>
<dbReference type="Pfam" id="PF03065">
    <property type="entry name" value="Glyco_hydro_57"/>
    <property type="match status" value="1"/>
</dbReference>
<gene>
    <name evidence="4" type="ORF">BECKFW1821A_GA0114235_10062</name>
    <name evidence="5" type="ORF">BECKFW1821B_GA0114236_11042</name>
</gene>
<dbReference type="PANTHER" id="PTHR36306:SF5">
    <property type="entry name" value="SLR1535 PROTEIN"/>
    <property type="match status" value="1"/>
</dbReference>
<keyword evidence="2" id="KW-0119">Carbohydrate metabolism</keyword>
<dbReference type="SUPFAM" id="SSF88713">
    <property type="entry name" value="Glycoside hydrolase/deacetylase"/>
    <property type="match status" value="1"/>
</dbReference>
<evidence type="ECO:0000313" key="5">
    <source>
        <dbReference type="EMBL" id="VFJ65460.1"/>
    </source>
</evidence>
<dbReference type="EMBL" id="CAADFD010000104">
    <property type="protein sequence ID" value="VFJ65460.1"/>
    <property type="molecule type" value="Genomic_DNA"/>
</dbReference>
<name>A0A450RY87_9GAMM</name>
<sequence length="394" mass="45925">MHKTQNRYHAIVLNLHQPQGNLEELLAHEPWEAKEILYALDRIPRAIWGYEDIARIHLSMSGTLLETLSDPDFQSQVYGYIKCGDLLWNLRSPAIDLLATGYYHPVLPLIPPPDREEHILRWFGIARHLFDQQYFQGLWPPEMGFCMEMIPMLKKLGFRYVLVDSEQVVPLTPMSWHELHYRPHIAAFGGEEIIVIVRDRDLSNSQEAGMDPGWFIHEIFERTQYCDFPPLVMTASDGDNGGWFRNTKWDSNFWGVFYRPLMKRIQEGTAGFSPIFIRDYLDQFGAHGHVIVRTGAWNTGEHSGIGFTQWTGSELQKDAFKRVEEVSRIVHELRWKEGEKGWPNQEAGWLLEKAMWQLLRAETSCNFYWGESWVPRVHADLDRTLSSIEQVRGK</sequence>
<dbReference type="GO" id="GO:0016787">
    <property type="term" value="F:hydrolase activity"/>
    <property type="evidence" value="ECO:0007669"/>
    <property type="project" value="UniProtKB-KW"/>
</dbReference>
<dbReference type="AlphaFoldDB" id="A0A450RY87"/>
<dbReference type="InterPro" id="IPR052046">
    <property type="entry name" value="GH57_Enzymes"/>
</dbReference>
<dbReference type="InterPro" id="IPR004300">
    <property type="entry name" value="Glyco_hydro_57_N"/>
</dbReference>
<keyword evidence="4" id="KW-0378">Hydrolase</keyword>
<protein>
    <submittedName>
        <fullName evidence="4">Glycosyl hydrolase family 57</fullName>
    </submittedName>
</protein>
<accession>A0A450RY87</accession>
<dbReference type="PANTHER" id="PTHR36306">
    <property type="entry name" value="ALPHA-AMYLASE-RELATED-RELATED"/>
    <property type="match status" value="1"/>
</dbReference>
<dbReference type="EMBL" id="CAADEW010000006">
    <property type="protein sequence ID" value="VFJ44146.1"/>
    <property type="molecule type" value="Genomic_DNA"/>
</dbReference>
<evidence type="ECO:0000259" key="3">
    <source>
        <dbReference type="Pfam" id="PF03065"/>
    </source>
</evidence>